<sequence>MSKKTAAVLIVLILVVTAVAIYFYYQPQIDAVLPELTSEQPAQTDHAEEQTTVPAEYEEYYAKNNDFVGWIKIDGTTVDYPVLQAEDDSYYLHRNFEKEYEGRGSIYMASDCNAETLDTNTVIYGHNWLDTTMFSQLVKYSDFDFYKEHPVIEFNTLYEMHKWKIFAVFITTATASEDNGYVFNFVYPHMGGVNYEGYMAELQKRSLYDTGVDVNENDKFLTLSTCTREVDTDDYRADCRIVIVARMVRDGESASVDTSAATENANPKYPQIWYDKYGLVNPYKDDALWYPKENDPEQASSTANEAA</sequence>
<dbReference type="AlphaFoldDB" id="A0A9D1MVG4"/>
<dbReference type="EC" id="3.4.22.71" evidence="3"/>
<name>A0A9D1MVG4_9FIRM</name>
<dbReference type="Proteomes" id="UP000824125">
    <property type="component" value="Unassembled WGS sequence"/>
</dbReference>
<dbReference type="Pfam" id="PF04203">
    <property type="entry name" value="Sortase"/>
    <property type="match status" value="1"/>
</dbReference>
<gene>
    <name evidence="3" type="primary">srtB</name>
    <name evidence="3" type="ORF">IAD23_06715</name>
</gene>
<evidence type="ECO:0000313" key="4">
    <source>
        <dbReference type="Proteomes" id="UP000824125"/>
    </source>
</evidence>
<dbReference type="EMBL" id="DVNM01000036">
    <property type="protein sequence ID" value="HIU69630.1"/>
    <property type="molecule type" value="Genomic_DNA"/>
</dbReference>
<dbReference type="InterPro" id="IPR023365">
    <property type="entry name" value="Sortase_dom-sf"/>
</dbReference>
<evidence type="ECO:0000256" key="2">
    <source>
        <dbReference type="PIRSR" id="PIRSR605754-1"/>
    </source>
</evidence>
<reference evidence="3" key="1">
    <citation type="submission" date="2020-10" db="EMBL/GenBank/DDBJ databases">
        <authorList>
            <person name="Gilroy R."/>
        </authorList>
    </citation>
    <scope>NUCLEOTIDE SEQUENCE</scope>
    <source>
        <strain evidence="3">CHK176-6737</strain>
    </source>
</reference>
<feature type="active site" description="Acyl-thioester intermediate" evidence="2">
    <location>
        <position position="226"/>
    </location>
</feature>
<dbReference type="CDD" id="cd05826">
    <property type="entry name" value="Sortase_B"/>
    <property type="match status" value="1"/>
</dbReference>
<dbReference type="NCBIfam" id="TIGR03064">
    <property type="entry name" value="sortase_srtB"/>
    <property type="match status" value="1"/>
</dbReference>
<feature type="active site" description="Proton donor/acceptor" evidence="2">
    <location>
        <position position="126"/>
    </location>
</feature>
<proteinExistence type="predicted"/>
<keyword evidence="1 3" id="KW-0378">Hydrolase</keyword>
<protein>
    <submittedName>
        <fullName evidence="3">Class B sortase</fullName>
        <ecNumber evidence="3">3.4.22.71</ecNumber>
    </submittedName>
</protein>
<evidence type="ECO:0000256" key="1">
    <source>
        <dbReference type="ARBA" id="ARBA00022801"/>
    </source>
</evidence>
<organism evidence="3 4">
    <name type="scientific">Candidatus Scybalenecus merdavium</name>
    <dbReference type="NCBI Taxonomy" id="2840939"/>
    <lineage>
        <taxon>Bacteria</taxon>
        <taxon>Bacillati</taxon>
        <taxon>Bacillota</taxon>
        <taxon>Clostridia</taxon>
        <taxon>Eubacteriales</taxon>
        <taxon>Oscillospiraceae</taxon>
        <taxon>Oscillospiraceae incertae sedis</taxon>
        <taxon>Candidatus Scybalenecus</taxon>
    </lineage>
</organism>
<comment type="caution">
    <text evidence="3">The sequence shown here is derived from an EMBL/GenBank/DDBJ whole genome shotgun (WGS) entry which is preliminary data.</text>
</comment>
<dbReference type="InterPro" id="IPR009835">
    <property type="entry name" value="SrtB"/>
</dbReference>
<dbReference type="SUPFAM" id="SSF63817">
    <property type="entry name" value="Sortase"/>
    <property type="match status" value="1"/>
</dbReference>
<evidence type="ECO:0000313" key="3">
    <source>
        <dbReference type="EMBL" id="HIU69630.1"/>
    </source>
</evidence>
<dbReference type="InterPro" id="IPR005754">
    <property type="entry name" value="Sortase"/>
</dbReference>
<reference evidence="3" key="2">
    <citation type="journal article" date="2021" name="PeerJ">
        <title>Extensive microbial diversity within the chicken gut microbiome revealed by metagenomics and culture.</title>
        <authorList>
            <person name="Gilroy R."/>
            <person name="Ravi A."/>
            <person name="Getino M."/>
            <person name="Pursley I."/>
            <person name="Horton D.L."/>
            <person name="Alikhan N.F."/>
            <person name="Baker D."/>
            <person name="Gharbi K."/>
            <person name="Hall N."/>
            <person name="Watson M."/>
            <person name="Adriaenssens E.M."/>
            <person name="Foster-Nyarko E."/>
            <person name="Jarju S."/>
            <person name="Secka A."/>
            <person name="Antonio M."/>
            <person name="Oren A."/>
            <person name="Chaudhuri R.R."/>
            <person name="La Ragione R."/>
            <person name="Hildebrand F."/>
            <person name="Pallen M.J."/>
        </authorList>
    </citation>
    <scope>NUCLEOTIDE SEQUENCE</scope>
    <source>
        <strain evidence="3">CHK176-6737</strain>
    </source>
</reference>
<accession>A0A9D1MVG4</accession>
<dbReference type="Gene3D" id="2.40.260.10">
    <property type="entry name" value="Sortase"/>
    <property type="match status" value="1"/>
</dbReference>
<dbReference type="GO" id="GO:0016787">
    <property type="term" value="F:hydrolase activity"/>
    <property type="evidence" value="ECO:0007669"/>
    <property type="project" value="UniProtKB-KW"/>
</dbReference>